<feature type="region of interest" description="Disordered" evidence="18">
    <location>
        <begin position="134"/>
        <end position="212"/>
    </location>
</feature>
<feature type="compositionally biased region" description="Low complexity" evidence="18">
    <location>
        <begin position="187"/>
        <end position="199"/>
    </location>
</feature>
<feature type="compositionally biased region" description="Basic and acidic residues" evidence="18">
    <location>
        <begin position="271"/>
        <end position="299"/>
    </location>
</feature>
<comment type="catalytic activity">
    <reaction evidence="17">
        <text>5,6-dihydrouridine(17) in tRNA + NADP(+) = uridine(17) in tRNA + NADPH + H(+)</text>
        <dbReference type="Rhea" id="RHEA:53368"/>
        <dbReference type="Rhea" id="RHEA-COMP:13541"/>
        <dbReference type="Rhea" id="RHEA-COMP:13542"/>
        <dbReference type="ChEBI" id="CHEBI:15378"/>
        <dbReference type="ChEBI" id="CHEBI:57783"/>
        <dbReference type="ChEBI" id="CHEBI:58349"/>
        <dbReference type="ChEBI" id="CHEBI:65315"/>
        <dbReference type="ChEBI" id="CHEBI:74443"/>
        <dbReference type="EC" id="1.3.1.88"/>
    </reaction>
    <physiologicalReaction direction="right-to-left" evidence="17">
        <dbReference type="Rhea" id="RHEA:53370"/>
    </physiologicalReaction>
</comment>
<keyword evidence="5" id="KW-0819">tRNA processing</keyword>
<evidence type="ECO:0000256" key="9">
    <source>
        <dbReference type="ARBA" id="ARBA00038313"/>
    </source>
</evidence>
<evidence type="ECO:0000256" key="4">
    <source>
        <dbReference type="ARBA" id="ARBA00022664"/>
    </source>
</evidence>
<dbReference type="EMBL" id="MU855515">
    <property type="protein sequence ID" value="KAK3902363.1"/>
    <property type="molecule type" value="Genomic_DNA"/>
</dbReference>
<keyword evidence="2" id="KW-0285">Flavoprotein</keyword>
<evidence type="ECO:0000256" key="10">
    <source>
        <dbReference type="ARBA" id="ARBA00038890"/>
    </source>
</evidence>
<name>A0AAN6MM40_9PEZI</name>
<evidence type="ECO:0000256" key="14">
    <source>
        <dbReference type="ARBA" id="ARBA00048342"/>
    </source>
</evidence>
<feature type="region of interest" description="Disordered" evidence="18">
    <location>
        <begin position="633"/>
        <end position="693"/>
    </location>
</feature>
<keyword evidence="8" id="KW-0520">NAD</keyword>
<keyword evidence="3" id="KW-0288">FMN</keyword>
<feature type="compositionally biased region" description="Basic and acidic residues" evidence="18">
    <location>
        <begin position="1268"/>
        <end position="1293"/>
    </location>
</feature>
<evidence type="ECO:0000313" key="20">
    <source>
        <dbReference type="EMBL" id="KAK3902363.1"/>
    </source>
</evidence>
<dbReference type="GO" id="GO:0017150">
    <property type="term" value="F:tRNA dihydrouridine synthase activity"/>
    <property type="evidence" value="ECO:0007669"/>
    <property type="project" value="InterPro"/>
</dbReference>
<organism evidence="20 21">
    <name type="scientific">Staphylotrichum tortipilum</name>
    <dbReference type="NCBI Taxonomy" id="2831512"/>
    <lineage>
        <taxon>Eukaryota</taxon>
        <taxon>Fungi</taxon>
        <taxon>Dikarya</taxon>
        <taxon>Ascomycota</taxon>
        <taxon>Pezizomycotina</taxon>
        <taxon>Sordariomycetes</taxon>
        <taxon>Sordariomycetidae</taxon>
        <taxon>Sordariales</taxon>
        <taxon>Chaetomiaceae</taxon>
        <taxon>Staphylotrichum</taxon>
    </lineage>
</organism>
<gene>
    <name evidence="20" type="ORF">C8A05DRAFT_44212</name>
</gene>
<feature type="compositionally biased region" description="Polar residues" evidence="18">
    <location>
        <begin position="300"/>
        <end position="340"/>
    </location>
</feature>
<comment type="catalytic activity">
    <reaction evidence="12">
        <text>5,6-dihydrouridine(17) in tRNA + NAD(+) = uridine(17) in tRNA + NADH + H(+)</text>
        <dbReference type="Rhea" id="RHEA:53372"/>
        <dbReference type="Rhea" id="RHEA-COMP:13541"/>
        <dbReference type="Rhea" id="RHEA-COMP:13542"/>
        <dbReference type="ChEBI" id="CHEBI:15378"/>
        <dbReference type="ChEBI" id="CHEBI:57540"/>
        <dbReference type="ChEBI" id="CHEBI:57945"/>
        <dbReference type="ChEBI" id="CHEBI:65315"/>
        <dbReference type="ChEBI" id="CHEBI:74443"/>
        <dbReference type="EC" id="1.3.1.88"/>
    </reaction>
    <physiologicalReaction direction="right-to-left" evidence="12">
        <dbReference type="Rhea" id="RHEA:53374"/>
    </physiologicalReaction>
</comment>
<evidence type="ECO:0000256" key="12">
    <source>
        <dbReference type="ARBA" id="ARBA00047287"/>
    </source>
</evidence>
<evidence type="ECO:0000313" key="21">
    <source>
        <dbReference type="Proteomes" id="UP001303889"/>
    </source>
</evidence>
<dbReference type="Pfam" id="PF01207">
    <property type="entry name" value="Dus"/>
    <property type="match status" value="1"/>
</dbReference>
<dbReference type="EC" id="1.3.1.88" evidence="10"/>
<evidence type="ECO:0000256" key="2">
    <source>
        <dbReference type="ARBA" id="ARBA00022630"/>
    </source>
</evidence>
<dbReference type="PANTHER" id="PTHR11082:SF5">
    <property type="entry name" value="TRNA-DIHYDROURIDINE(16_17) SYNTHASE [NAD(P)(+)]-LIKE"/>
    <property type="match status" value="1"/>
</dbReference>
<dbReference type="InterPro" id="IPR018517">
    <property type="entry name" value="tRNA_hU_synthase_CS"/>
</dbReference>
<proteinExistence type="inferred from homology"/>
<comment type="cofactor">
    <cofactor evidence="1">
        <name>FMN</name>
        <dbReference type="ChEBI" id="CHEBI:58210"/>
    </cofactor>
</comment>
<feature type="domain" description="DUS-like FMN-binding" evidence="19">
    <location>
        <begin position="822"/>
        <end position="1053"/>
    </location>
</feature>
<keyword evidence="4" id="KW-0507">mRNA processing</keyword>
<feature type="compositionally biased region" description="Polar residues" evidence="18">
    <location>
        <begin position="1306"/>
        <end position="1319"/>
    </location>
</feature>
<comment type="function">
    <text evidence="11">Catalyzes the synthesis of dihydrouridine, a modified base found in the D-loop of most tRNAs. Specifically modifies U47 in cytoplasmic tRNAs. Catalyzes the synthesis of dihydrouridine in some mRNAs, thereby affecting their translation.</text>
</comment>
<keyword evidence="21" id="KW-1185">Reference proteome</keyword>
<sequence>MAALVQGYPQQSGTVTVLQTRPSSAGGILQSVPVQSATQFLPGGSHRNSLHGLPSTVTAPVVYHGGSGPVQHYALRSMPNFNPPVQWQHSRAHRTSSSPAVPNIQSLDYMQPAGSRTRYAASASMTNLPSTANINLQPGFGTRDDSALPAPGARRVASAPRAPQGQAAAATRAAPERYRRSALRTDAAAPSPTSPAAGAQLRPSHSALLNRPNSFVGTTWSGSAMDDMGITHSQAQGEFKRVRRRSMPALDSPGFPIHLAPHGALVLQPAESKRPQSADKAAKTGNYRTHDKSSKDEQHQGQAGQNVRPFSSSANRSGNSEDPAAANSTRPASPGQSPSANPGVIIPPRNSSTDAPNGKRGANPSPLSKPVTMDAEGETRPPADAADSAAQDAPSPPRFESPAVRQLAAINGRQGKAKSKTSRLRRAFSFGSAAEFRKAIHEEETTETGGGGAKLHKDRNPDEAYDEEQERIAQQQEAAGIGSSIYAGGRFFHGSTDNLSISSTASSASIMIRKMGRGMKKGTRSLVGLFRPKSIVGVSTAEPVVQADTTQTTAVSMVTAEAERELVNVNPDPKAQGGGTGFPRLERNSIDAAKVPVVEPERLGSSGTDSTSARRSIVGGEKERAEVLAAVRKGILKNRTGSSSPSPRPSETKGSAFDAPPSVPSITDSPSSSAPSTPNEEAHGHRRTGTVTIGSEDYFVSALRLRQDTKSAPTTPQGTKRNATFSPRIVFFETWPSQEYDRRGEIATCNRLTPMLAQQIKEELNTFKMYRYQAGLDRRQIRSQFARTMASDATAPAAASAKKPKLHGRAFYESIGSPKYIVAPMVDQSEFAWRMLSRSFLPESQQSEILAYSPMFHARLFGESQKYYDQHFQPTPPGSDAPFLDGNPALDRPFFVQFCANEPQTLLAAAQRATPYCDAVDLNLGCPQGIAKKGHYGSFLQEDQELIHRLIKTLHENLNIPVTAKIRILDTKEATLKYAQNVLSAGASILTVHGRQRDQKGHLTGLADWKMIRYLRDNLPPETYEDLEKCLAATGADGVMSAEGNLSNPAIFAPPPPLGEEPRGYWRGRDGKGGWRVDEVFRRYLDILHRHVLGVEPPARRPLFVLGDDTAWLEKPILLPGEDGPDLKPRKRRGDAGKENPALLAANFIGMQPHLFHLLRHFVSRHTDVRNALARARVGELDTYEAIYRMVEKKTAEGLLEYERTDGKSVEPPAAAEMEQQEDDPESSARAVRECRRPWWVVQPIIRPLPKEAMAKGAVQMSKKERKRVAAEMEVKEQEKEQGKSKKRSKDDVAAAETAAAAEALQKTTSYPTSPLVSG</sequence>
<reference evidence="20" key="2">
    <citation type="submission" date="2023-05" db="EMBL/GenBank/DDBJ databases">
        <authorList>
            <consortium name="Lawrence Berkeley National Laboratory"/>
            <person name="Steindorff A."/>
            <person name="Hensen N."/>
            <person name="Bonometti L."/>
            <person name="Westerberg I."/>
            <person name="Brannstrom I.O."/>
            <person name="Guillou S."/>
            <person name="Cros-Aarteil S."/>
            <person name="Calhoun S."/>
            <person name="Haridas S."/>
            <person name="Kuo A."/>
            <person name="Mondo S."/>
            <person name="Pangilinan J."/>
            <person name="Riley R."/>
            <person name="Labutti K."/>
            <person name="Andreopoulos B."/>
            <person name="Lipzen A."/>
            <person name="Chen C."/>
            <person name="Yanf M."/>
            <person name="Daum C."/>
            <person name="Ng V."/>
            <person name="Clum A."/>
            <person name="Ohm R."/>
            <person name="Martin F."/>
            <person name="Silar P."/>
            <person name="Natvig D."/>
            <person name="Lalanne C."/>
            <person name="Gautier V."/>
            <person name="Ament-Velasquez S.L."/>
            <person name="Kruys A."/>
            <person name="Hutchinson M.I."/>
            <person name="Powell A.J."/>
            <person name="Barry K."/>
            <person name="Miller A.N."/>
            <person name="Grigoriev I.V."/>
            <person name="Debuchy R."/>
            <person name="Gladieux P."/>
            <person name="Thoren M.H."/>
            <person name="Johannesson H."/>
        </authorList>
    </citation>
    <scope>NUCLEOTIDE SEQUENCE</scope>
    <source>
        <strain evidence="20">CBS 103.79</strain>
    </source>
</reference>
<comment type="catalytic activity">
    <reaction evidence="15">
        <text>5,6-dihydrouridine(16) in tRNA + NAD(+) = uridine(16) in tRNA + NADH + H(+)</text>
        <dbReference type="Rhea" id="RHEA:53380"/>
        <dbReference type="Rhea" id="RHEA-COMP:13543"/>
        <dbReference type="Rhea" id="RHEA-COMP:13544"/>
        <dbReference type="ChEBI" id="CHEBI:15378"/>
        <dbReference type="ChEBI" id="CHEBI:57540"/>
        <dbReference type="ChEBI" id="CHEBI:57945"/>
        <dbReference type="ChEBI" id="CHEBI:65315"/>
        <dbReference type="ChEBI" id="CHEBI:74443"/>
        <dbReference type="EC" id="1.3.1.88"/>
    </reaction>
    <physiologicalReaction direction="right-to-left" evidence="15">
        <dbReference type="Rhea" id="RHEA:53382"/>
    </physiologicalReaction>
</comment>
<keyword evidence="6" id="KW-0521">NADP</keyword>
<feature type="region of interest" description="Disordered" evidence="18">
    <location>
        <begin position="270"/>
        <end position="401"/>
    </location>
</feature>
<accession>A0AAN6MM40</accession>
<comment type="catalytic activity">
    <reaction evidence="13">
        <text>5,6-dihydrouridine(16) in tRNA + NADP(+) = uridine(16) in tRNA + NADPH + H(+)</text>
        <dbReference type="Rhea" id="RHEA:53376"/>
        <dbReference type="Rhea" id="RHEA-COMP:13543"/>
        <dbReference type="Rhea" id="RHEA-COMP:13544"/>
        <dbReference type="ChEBI" id="CHEBI:15378"/>
        <dbReference type="ChEBI" id="CHEBI:57783"/>
        <dbReference type="ChEBI" id="CHEBI:58349"/>
        <dbReference type="ChEBI" id="CHEBI:65315"/>
        <dbReference type="ChEBI" id="CHEBI:74443"/>
        <dbReference type="EC" id="1.3.1.88"/>
    </reaction>
    <physiologicalReaction direction="right-to-left" evidence="13">
        <dbReference type="Rhea" id="RHEA:53378"/>
    </physiologicalReaction>
</comment>
<comment type="catalytic activity">
    <reaction evidence="14">
        <text>a 5,6-dihydrouridine in mRNA + NAD(+) = a uridine in mRNA + NADH + H(+)</text>
        <dbReference type="Rhea" id="RHEA:69851"/>
        <dbReference type="Rhea" id="RHEA-COMP:14658"/>
        <dbReference type="Rhea" id="RHEA-COMP:17789"/>
        <dbReference type="ChEBI" id="CHEBI:15378"/>
        <dbReference type="ChEBI" id="CHEBI:57540"/>
        <dbReference type="ChEBI" id="CHEBI:57945"/>
        <dbReference type="ChEBI" id="CHEBI:65315"/>
        <dbReference type="ChEBI" id="CHEBI:74443"/>
    </reaction>
    <physiologicalReaction direction="right-to-left" evidence="14">
        <dbReference type="Rhea" id="RHEA:69853"/>
    </physiologicalReaction>
</comment>
<feature type="compositionally biased region" description="Polar residues" evidence="18">
    <location>
        <begin position="605"/>
        <end position="614"/>
    </location>
</feature>
<protein>
    <recommendedName>
        <fullName evidence="10">tRNA-dihydrouridine(16/17) synthase [NAD(P)(+)]</fullName>
        <ecNumber evidence="10">1.3.1.88</ecNumber>
    </recommendedName>
</protein>
<evidence type="ECO:0000256" key="17">
    <source>
        <dbReference type="ARBA" id="ARBA00049467"/>
    </source>
</evidence>
<feature type="region of interest" description="Disordered" evidence="18">
    <location>
        <begin position="1253"/>
        <end position="1319"/>
    </location>
</feature>
<evidence type="ECO:0000256" key="18">
    <source>
        <dbReference type="SAM" id="MobiDB-lite"/>
    </source>
</evidence>
<dbReference type="PANTHER" id="PTHR11082">
    <property type="entry name" value="TRNA-DIHYDROURIDINE SYNTHASE"/>
    <property type="match status" value="1"/>
</dbReference>
<feature type="region of interest" description="Disordered" evidence="18">
    <location>
        <begin position="440"/>
        <end position="464"/>
    </location>
</feature>
<evidence type="ECO:0000256" key="8">
    <source>
        <dbReference type="ARBA" id="ARBA00023027"/>
    </source>
</evidence>
<evidence type="ECO:0000256" key="3">
    <source>
        <dbReference type="ARBA" id="ARBA00022643"/>
    </source>
</evidence>
<keyword evidence="7" id="KW-0560">Oxidoreductase</keyword>
<dbReference type="InterPro" id="IPR013785">
    <property type="entry name" value="Aldolase_TIM"/>
</dbReference>
<dbReference type="GO" id="GO:0006397">
    <property type="term" value="P:mRNA processing"/>
    <property type="evidence" value="ECO:0007669"/>
    <property type="project" value="UniProtKB-KW"/>
</dbReference>
<feature type="compositionally biased region" description="Low complexity" evidence="18">
    <location>
        <begin position="382"/>
        <end position="393"/>
    </location>
</feature>
<evidence type="ECO:0000256" key="1">
    <source>
        <dbReference type="ARBA" id="ARBA00001917"/>
    </source>
</evidence>
<evidence type="ECO:0000256" key="7">
    <source>
        <dbReference type="ARBA" id="ARBA00023002"/>
    </source>
</evidence>
<feature type="region of interest" description="Disordered" evidence="18">
    <location>
        <begin position="1202"/>
        <end position="1230"/>
    </location>
</feature>
<dbReference type="CDD" id="cd02801">
    <property type="entry name" value="DUS_like_FMN"/>
    <property type="match status" value="1"/>
</dbReference>
<evidence type="ECO:0000259" key="19">
    <source>
        <dbReference type="Pfam" id="PF01207"/>
    </source>
</evidence>
<dbReference type="InterPro" id="IPR035587">
    <property type="entry name" value="DUS-like_FMN-bd"/>
</dbReference>
<evidence type="ECO:0000256" key="13">
    <source>
        <dbReference type="ARBA" id="ARBA00047652"/>
    </source>
</evidence>
<feature type="compositionally biased region" description="Low complexity" evidence="18">
    <location>
        <begin position="1295"/>
        <end position="1304"/>
    </location>
</feature>
<dbReference type="GO" id="GO:0050660">
    <property type="term" value="F:flavin adenine dinucleotide binding"/>
    <property type="evidence" value="ECO:0007669"/>
    <property type="project" value="InterPro"/>
</dbReference>
<dbReference type="PROSITE" id="PS01136">
    <property type="entry name" value="UPF0034"/>
    <property type="match status" value="1"/>
</dbReference>
<evidence type="ECO:0000256" key="5">
    <source>
        <dbReference type="ARBA" id="ARBA00022694"/>
    </source>
</evidence>
<comment type="catalytic activity">
    <reaction evidence="16">
        <text>a 5,6-dihydrouridine in mRNA + NADP(+) = a uridine in mRNA + NADPH + H(+)</text>
        <dbReference type="Rhea" id="RHEA:69855"/>
        <dbReference type="Rhea" id="RHEA-COMP:14658"/>
        <dbReference type="Rhea" id="RHEA-COMP:17789"/>
        <dbReference type="ChEBI" id="CHEBI:15378"/>
        <dbReference type="ChEBI" id="CHEBI:57783"/>
        <dbReference type="ChEBI" id="CHEBI:58349"/>
        <dbReference type="ChEBI" id="CHEBI:65315"/>
        <dbReference type="ChEBI" id="CHEBI:74443"/>
    </reaction>
    <physiologicalReaction direction="right-to-left" evidence="16">
        <dbReference type="Rhea" id="RHEA:69857"/>
    </physiologicalReaction>
</comment>
<feature type="region of interest" description="Disordered" evidence="18">
    <location>
        <begin position="569"/>
        <end position="621"/>
    </location>
</feature>
<feature type="compositionally biased region" description="Low complexity" evidence="18">
    <location>
        <begin position="157"/>
        <end position="173"/>
    </location>
</feature>
<evidence type="ECO:0000256" key="16">
    <source>
        <dbReference type="ARBA" id="ARBA00049447"/>
    </source>
</evidence>
<dbReference type="SUPFAM" id="SSF51395">
    <property type="entry name" value="FMN-linked oxidoreductases"/>
    <property type="match status" value="1"/>
</dbReference>
<evidence type="ECO:0000256" key="11">
    <source>
        <dbReference type="ARBA" id="ARBA00045934"/>
    </source>
</evidence>
<dbReference type="Proteomes" id="UP001303889">
    <property type="component" value="Unassembled WGS sequence"/>
</dbReference>
<evidence type="ECO:0000256" key="15">
    <source>
        <dbReference type="ARBA" id="ARBA00048934"/>
    </source>
</evidence>
<dbReference type="Gene3D" id="3.20.20.70">
    <property type="entry name" value="Aldolase class I"/>
    <property type="match status" value="1"/>
</dbReference>
<feature type="compositionally biased region" description="Low complexity" evidence="18">
    <location>
        <begin position="664"/>
        <end position="678"/>
    </location>
</feature>
<comment type="similarity">
    <text evidence="9">Belongs to the Dus family. Dus1 subfamily.</text>
</comment>
<evidence type="ECO:0000256" key="6">
    <source>
        <dbReference type="ARBA" id="ARBA00022857"/>
    </source>
</evidence>
<reference evidence="20" key="1">
    <citation type="journal article" date="2023" name="Mol. Phylogenet. Evol.">
        <title>Genome-scale phylogeny and comparative genomics of the fungal order Sordariales.</title>
        <authorList>
            <person name="Hensen N."/>
            <person name="Bonometti L."/>
            <person name="Westerberg I."/>
            <person name="Brannstrom I.O."/>
            <person name="Guillou S."/>
            <person name="Cros-Aarteil S."/>
            <person name="Calhoun S."/>
            <person name="Haridas S."/>
            <person name="Kuo A."/>
            <person name="Mondo S."/>
            <person name="Pangilinan J."/>
            <person name="Riley R."/>
            <person name="LaButti K."/>
            <person name="Andreopoulos B."/>
            <person name="Lipzen A."/>
            <person name="Chen C."/>
            <person name="Yan M."/>
            <person name="Daum C."/>
            <person name="Ng V."/>
            <person name="Clum A."/>
            <person name="Steindorff A."/>
            <person name="Ohm R.A."/>
            <person name="Martin F."/>
            <person name="Silar P."/>
            <person name="Natvig D.O."/>
            <person name="Lalanne C."/>
            <person name="Gautier V."/>
            <person name="Ament-Velasquez S.L."/>
            <person name="Kruys A."/>
            <person name="Hutchinson M.I."/>
            <person name="Powell A.J."/>
            <person name="Barry K."/>
            <person name="Miller A.N."/>
            <person name="Grigoriev I.V."/>
            <person name="Debuchy R."/>
            <person name="Gladieux P."/>
            <person name="Hiltunen Thoren M."/>
            <person name="Johannesson H."/>
        </authorList>
    </citation>
    <scope>NUCLEOTIDE SEQUENCE</scope>
    <source>
        <strain evidence="20">CBS 103.79</strain>
    </source>
</reference>
<comment type="caution">
    <text evidence="20">The sequence shown here is derived from an EMBL/GenBank/DDBJ whole genome shotgun (WGS) entry which is preliminary data.</text>
</comment>